<dbReference type="Proteomes" id="UP001180754">
    <property type="component" value="Unassembled WGS sequence"/>
</dbReference>
<protein>
    <submittedName>
        <fullName evidence="5">AMP-binding protein</fullName>
    </submittedName>
</protein>
<dbReference type="Gene3D" id="3.30.300.30">
    <property type="match status" value="1"/>
</dbReference>
<keyword evidence="6" id="KW-1185">Reference proteome</keyword>
<evidence type="ECO:0000313" key="5">
    <source>
        <dbReference type="EMBL" id="MDT0547351.1"/>
    </source>
</evidence>
<dbReference type="InterPro" id="IPR045851">
    <property type="entry name" value="AMP-bd_C_sf"/>
</dbReference>
<dbReference type="InterPro" id="IPR020845">
    <property type="entry name" value="AMP-binding_CS"/>
</dbReference>
<evidence type="ECO:0000259" key="3">
    <source>
        <dbReference type="Pfam" id="PF00501"/>
    </source>
</evidence>
<dbReference type="Gene3D" id="3.40.50.12780">
    <property type="entry name" value="N-terminal domain of ligase-like"/>
    <property type="match status" value="1"/>
</dbReference>
<dbReference type="PANTHER" id="PTHR43201">
    <property type="entry name" value="ACYL-COA SYNTHETASE"/>
    <property type="match status" value="1"/>
</dbReference>
<comment type="similarity">
    <text evidence="1">Belongs to the ATP-dependent AMP-binding enzyme family.</text>
</comment>
<reference evidence="5" key="1">
    <citation type="submission" date="2024-05" db="EMBL/GenBank/DDBJ databases">
        <title>30 novel species of actinomycetes from the DSMZ collection.</title>
        <authorList>
            <person name="Nouioui I."/>
        </authorList>
    </citation>
    <scope>NUCLEOTIDE SEQUENCE</scope>
    <source>
        <strain evidence="5">DSM 41529</strain>
    </source>
</reference>
<dbReference type="InterPro" id="IPR000873">
    <property type="entry name" value="AMP-dep_synth/lig_dom"/>
</dbReference>
<dbReference type="InterPro" id="IPR042099">
    <property type="entry name" value="ANL_N_sf"/>
</dbReference>
<organism evidence="5 6">
    <name type="scientific">Streptomyces lonegramiae</name>
    <dbReference type="NCBI Taxonomy" id="3075524"/>
    <lineage>
        <taxon>Bacteria</taxon>
        <taxon>Bacillati</taxon>
        <taxon>Actinomycetota</taxon>
        <taxon>Actinomycetes</taxon>
        <taxon>Kitasatosporales</taxon>
        <taxon>Streptomycetaceae</taxon>
        <taxon>Streptomyces</taxon>
    </lineage>
</organism>
<feature type="domain" description="AMP-binding enzyme C-terminal" evidence="4">
    <location>
        <begin position="462"/>
        <end position="536"/>
    </location>
</feature>
<evidence type="ECO:0000256" key="1">
    <source>
        <dbReference type="ARBA" id="ARBA00006432"/>
    </source>
</evidence>
<sequence>MPHDPAADPIANPAAAPRGHAPLLTASYRPADTAAPLYRHTVGQLLRTTAARRPEAIALTGIPDDGSGPRRWTYAELLAEAESIAAGIRERVPLGGRVAVWAPSVPEWPLVEYAAALAGVTLVTLNPTLRAGELTHALGVSETEMLIHADRSRAYDMAAVVSGAAASLPRLRHIVSLSDWEELRGGAALPAEDDIAAARVPAQLQFTSGTTGAPKAVLLSHRSVLNVSRLTFEALRVRDTAEVVSPLPMFHTAGCVISCLGPLWSGGTFTLMERFDPKVLLEVLRRTPGAVLTSVPTVLAALNEAARGAPGLPPLSAVLTGAAPVRAQLIAETEELFSTTVFNLYGQTELASVLTLTRPDDPLELKTTTVGRPLPHVECKIVHPGSGRVQPLGVTGEICARGYQQMVAYYGDPGASARKVDADGWLHTGDLGSMDATGTLRLEGRRSDLIIRGGENISPVSIEDVLTALPGVKEAVVVGLPDEVWGQVVAAVLQTEPGAAVDLEDVVALCAERLSPYKIPVHWFTARDLPLTASGKIQRFRVLELAVEGAFRRLGGAEGEAL</sequence>
<dbReference type="Pfam" id="PF13193">
    <property type="entry name" value="AMP-binding_C"/>
    <property type="match status" value="1"/>
</dbReference>
<accession>A0ABU2XN73</accession>
<evidence type="ECO:0000259" key="4">
    <source>
        <dbReference type="Pfam" id="PF13193"/>
    </source>
</evidence>
<feature type="domain" description="AMP-dependent synthetase/ligase" evidence="3">
    <location>
        <begin position="47"/>
        <end position="410"/>
    </location>
</feature>
<dbReference type="PANTHER" id="PTHR43201:SF5">
    <property type="entry name" value="MEDIUM-CHAIN ACYL-COA LIGASE ACSF2, MITOCHONDRIAL"/>
    <property type="match status" value="1"/>
</dbReference>
<dbReference type="InterPro" id="IPR025110">
    <property type="entry name" value="AMP-bd_C"/>
</dbReference>
<gene>
    <name evidence="5" type="ORF">RND15_32310</name>
</gene>
<evidence type="ECO:0000256" key="2">
    <source>
        <dbReference type="ARBA" id="ARBA00022598"/>
    </source>
</evidence>
<dbReference type="SUPFAM" id="SSF56801">
    <property type="entry name" value="Acetyl-CoA synthetase-like"/>
    <property type="match status" value="1"/>
</dbReference>
<dbReference type="EMBL" id="JAVRFD010000019">
    <property type="protein sequence ID" value="MDT0547351.1"/>
    <property type="molecule type" value="Genomic_DNA"/>
</dbReference>
<dbReference type="PROSITE" id="PS00455">
    <property type="entry name" value="AMP_BINDING"/>
    <property type="match status" value="1"/>
</dbReference>
<proteinExistence type="inferred from homology"/>
<dbReference type="Pfam" id="PF00501">
    <property type="entry name" value="AMP-binding"/>
    <property type="match status" value="1"/>
</dbReference>
<name>A0ABU2XN73_9ACTN</name>
<keyword evidence="2" id="KW-0436">Ligase</keyword>
<evidence type="ECO:0000313" key="6">
    <source>
        <dbReference type="Proteomes" id="UP001180754"/>
    </source>
</evidence>
<comment type="caution">
    <text evidence="5">The sequence shown here is derived from an EMBL/GenBank/DDBJ whole genome shotgun (WGS) entry which is preliminary data.</text>
</comment>
<dbReference type="RefSeq" id="WP_311727869.1">
    <property type="nucleotide sequence ID" value="NZ_JAVRFD010000019.1"/>
</dbReference>